<keyword evidence="1" id="KW-0732">Signal</keyword>
<gene>
    <name evidence="2" type="ORF">QV13_15690</name>
</gene>
<name>A0A1C2DNU6_9HYPH</name>
<protein>
    <recommendedName>
        <fullName evidence="4">DUF4189 domain-containing protein</fullName>
    </recommendedName>
</protein>
<dbReference type="EMBL" id="MDEO01000033">
    <property type="protein sequence ID" value="OCX16285.1"/>
    <property type="molecule type" value="Genomic_DNA"/>
</dbReference>
<evidence type="ECO:0000313" key="2">
    <source>
        <dbReference type="EMBL" id="OCX16285.1"/>
    </source>
</evidence>
<dbReference type="Proteomes" id="UP000094412">
    <property type="component" value="Unassembled WGS sequence"/>
</dbReference>
<feature type="chain" id="PRO_5008659551" description="DUF4189 domain-containing protein" evidence="1">
    <location>
        <begin position="18"/>
        <end position="112"/>
    </location>
</feature>
<evidence type="ECO:0008006" key="4">
    <source>
        <dbReference type="Google" id="ProtNLM"/>
    </source>
</evidence>
<dbReference type="OrthoDB" id="8098226at2"/>
<organism evidence="2 3">
    <name type="scientific">Mesorhizobium hungaricum</name>
    <dbReference type="NCBI Taxonomy" id="1566387"/>
    <lineage>
        <taxon>Bacteria</taxon>
        <taxon>Pseudomonadati</taxon>
        <taxon>Pseudomonadota</taxon>
        <taxon>Alphaproteobacteria</taxon>
        <taxon>Hyphomicrobiales</taxon>
        <taxon>Phyllobacteriaceae</taxon>
        <taxon>Mesorhizobium</taxon>
    </lineage>
</organism>
<keyword evidence="3" id="KW-1185">Reference proteome</keyword>
<reference evidence="2 3" key="1">
    <citation type="submission" date="2016-08" db="EMBL/GenBank/DDBJ databases">
        <title>Whole genome sequence of Mesorhizobium sp. strain UASWS1009 isolated from industrial sewage.</title>
        <authorList>
            <person name="Crovadore J."/>
            <person name="Calmin G."/>
            <person name="Chablais R."/>
            <person name="Cochard B."/>
            <person name="Lefort F."/>
        </authorList>
    </citation>
    <scope>NUCLEOTIDE SEQUENCE [LARGE SCALE GENOMIC DNA]</scope>
    <source>
        <strain evidence="2 3">UASWS1009</strain>
    </source>
</reference>
<evidence type="ECO:0000256" key="1">
    <source>
        <dbReference type="SAM" id="SignalP"/>
    </source>
</evidence>
<evidence type="ECO:0000313" key="3">
    <source>
        <dbReference type="Proteomes" id="UP000094412"/>
    </source>
</evidence>
<sequence length="112" mass="11779">MAIFNVALLVASGPAMAESLAGKVGDKRYPVNIPWGSVGSCQKAYDDYIAAPGHSAYATTVMDRTVEYFICGAWLNAPSQKKAEALALKSCQKSVSKYKVQIAGACSIAASK</sequence>
<feature type="signal peptide" evidence="1">
    <location>
        <begin position="1"/>
        <end position="17"/>
    </location>
</feature>
<dbReference type="AlphaFoldDB" id="A0A1C2DNU6"/>
<dbReference type="RefSeq" id="WP_036253970.1">
    <property type="nucleotide sequence ID" value="NZ_MDEO01000033.1"/>
</dbReference>
<comment type="caution">
    <text evidence="2">The sequence shown here is derived from an EMBL/GenBank/DDBJ whole genome shotgun (WGS) entry which is preliminary data.</text>
</comment>
<proteinExistence type="predicted"/>
<accession>A0A1C2DNU6</accession>